<keyword evidence="2 6" id="KW-0698">rRNA processing</keyword>
<sequence>MTVPSSATARLDVSRETLERLATLSDLLQKWNPKINLVAQSTLVDLWKRHILDSAQLFDLMPAQGGSWLDIGSGGGFPGLVVAILNAEQKRPWKVTMMESDTRKCTFLRTVLRETGVTASVITKRIELADPAQVDVISARALADLNTLFSFSERHLKADGTALFSKGVNWKKEVQVAEKSWSFQAEAIKSETQEGAVILKVGDITRV</sequence>
<dbReference type="PANTHER" id="PTHR31760:SF0">
    <property type="entry name" value="S-ADENOSYL-L-METHIONINE-DEPENDENT METHYLTRANSFERASES SUPERFAMILY PROTEIN"/>
    <property type="match status" value="1"/>
</dbReference>
<dbReference type="Gene3D" id="3.40.50.150">
    <property type="entry name" value="Vaccinia Virus protein VP39"/>
    <property type="match status" value="1"/>
</dbReference>
<keyword evidence="5 6" id="KW-0949">S-adenosyl-L-methionine</keyword>
<dbReference type="InterPro" id="IPR003682">
    <property type="entry name" value="rRNA_ssu_MeTfrase_G"/>
</dbReference>
<feature type="binding site" evidence="6">
    <location>
        <position position="140"/>
    </location>
    <ligand>
        <name>S-adenosyl-L-methionine</name>
        <dbReference type="ChEBI" id="CHEBI:59789"/>
    </ligand>
</feature>
<comment type="similarity">
    <text evidence="6">Belongs to the methyltransferase superfamily. RNA methyltransferase RsmG family.</text>
</comment>
<evidence type="ECO:0000256" key="2">
    <source>
        <dbReference type="ARBA" id="ARBA00022552"/>
    </source>
</evidence>
<dbReference type="Proteomes" id="UP000184211">
    <property type="component" value="Unassembled WGS sequence"/>
</dbReference>
<dbReference type="GO" id="GO:0070043">
    <property type="term" value="F:rRNA (guanine-N7-)-methyltransferase activity"/>
    <property type="evidence" value="ECO:0007669"/>
    <property type="project" value="UniProtKB-UniRule"/>
</dbReference>
<evidence type="ECO:0000256" key="4">
    <source>
        <dbReference type="ARBA" id="ARBA00022679"/>
    </source>
</evidence>
<gene>
    <name evidence="6" type="primary">rsmG</name>
    <name evidence="7" type="ORF">SAMN04488044_1788</name>
</gene>
<dbReference type="Pfam" id="PF02527">
    <property type="entry name" value="GidB"/>
    <property type="match status" value="1"/>
</dbReference>
<dbReference type="PIRSF" id="PIRSF003078">
    <property type="entry name" value="GidB"/>
    <property type="match status" value="1"/>
</dbReference>
<dbReference type="RefSeq" id="WP_072792534.1">
    <property type="nucleotide sequence ID" value="NZ_FQWM01000002.1"/>
</dbReference>
<name>A0A1M5PDI9_9RHOB</name>
<evidence type="ECO:0000256" key="6">
    <source>
        <dbReference type="HAMAP-Rule" id="MF_00074"/>
    </source>
</evidence>
<dbReference type="HAMAP" id="MF_00074">
    <property type="entry name" value="16SrRNA_methyltr_G"/>
    <property type="match status" value="1"/>
</dbReference>
<evidence type="ECO:0000313" key="7">
    <source>
        <dbReference type="EMBL" id="SHG99840.1"/>
    </source>
</evidence>
<evidence type="ECO:0000256" key="5">
    <source>
        <dbReference type="ARBA" id="ARBA00022691"/>
    </source>
</evidence>
<keyword evidence="8" id="KW-1185">Reference proteome</keyword>
<keyword evidence="3 6" id="KW-0489">Methyltransferase</keyword>
<keyword evidence="1 6" id="KW-0963">Cytoplasm</keyword>
<accession>A0A1M5PDI9</accession>
<reference evidence="8" key="1">
    <citation type="submission" date="2016-11" db="EMBL/GenBank/DDBJ databases">
        <authorList>
            <person name="Varghese N."/>
            <person name="Submissions S."/>
        </authorList>
    </citation>
    <scope>NUCLEOTIDE SEQUENCE [LARGE SCALE GENOMIC DNA]</scope>
    <source>
        <strain evidence="8">DSM 28223</strain>
    </source>
</reference>
<feature type="binding site" evidence="6">
    <location>
        <position position="72"/>
    </location>
    <ligand>
        <name>S-adenosyl-L-methionine</name>
        <dbReference type="ChEBI" id="CHEBI:59789"/>
    </ligand>
</feature>
<comment type="catalytic activity">
    <reaction evidence="6">
        <text>guanosine(527) in 16S rRNA + S-adenosyl-L-methionine = N(7)-methylguanosine(527) in 16S rRNA + S-adenosyl-L-homocysteine</text>
        <dbReference type="Rhea" id="RHEA:42732"/>
        <dbReference type="Rhea" id="RHEA-COMP:10209"/>
        <dbReference type="Rhea" id="RHEA-COMP:10210"/>
        <dbReference type="ChEBI" id="CHEBI:57856"/>
        <dbReference type="ChEBI" id="CHEBI:59789"/>
        <dbReference type="ChEBI" id="CHEBI:74269"/>
        <dbReference type="ChEBI" id="CHEBI:74480"/>
        <dbReference type="EC" id="2.1.1.170"/>
    </reaction>
</comment>
<keyword evidence="4 6" id="KW-0808">Transferase</keyword>
<dbReference type="STRING" id="870908.SAMN04488044_1788"/>
<dbReference type="AlphaFoldDB" id="A0A1M5PDI9"/>
<evidence type="ECO:0000256" key="3">
    <source>
        <dbReference type="ARBA" id="ARBA00022603"/>
    </source>
</evidence>
<comment type="function">
    <text evidence="6">Specifically methylates the N7 position of guanine in position 527 of 16S rRNA.</text>
</comment>
<dbReference type="EMBL" id="FQWM01000002">
    <property type="protein sequence ID" value="SHG99840.1"/>
    <property type="molecule type" value="Genomic_DNA"/>
</dbReference>
<comment type="caution">
    <text evidence="6">Lacks conserved residue(s) required for the propagation of feature annotation.</text>
</comment>
<proteinExistence type="inferred from homology"/>
<evidence type="ECO:0000256" key="1">
    <source>
        <dbReference type="ARBA" id="ARBA00022490"/>
    </source>
</evidence>
<dbReference type="GO" id="GO:0005829">
    <property type="term" value="C:cytosol"/>
    <property type="evidence" value="ECO:0007669"/>
    <property type="project" value="TreeGrafter"/>
</dbReference>
<organism evidence="7 8">
    <name type="scientific">Cognatishimia maritima</name>
    <dbReference type="NCBI Taxonomy" id="870908"/>
    <lineage>
        <taxon>Bacteria</taxon>
        <taxon>Pseudomonadati</taxon>
        <taxon>Pseudomonadota</taxon>
        <taxon>Alphaproteobacteria</taxon>
        <taxon>Rhodobacterales</taxon>
        <taxon>Paracoccaceae</taxon>
        <taxon>Cognatishimia</taxon>
    </lineage>
</organism>
<dbReference type="NCBIfam" id="TIGR00138">
    <property type="entry name" value="rsmG_gidB"/>
    <property type="match status" value="1"/>
</dbReference>
<comment type="subcellular location">
    <subcellularLocation>
        <location evidence="6">Cytoplasm</location>
    </subcellularLocation>
</comment>
<dbReference type="SUPFAM" id="SSF53335">
    <property type="entry name" value="S-adenosyl-L-methionine-dependent methyltransferases"/>
    <property type="match status" value="1"/>
</dbReference>
<protein>
    <recommendedName>
        <fullName evidence="6">Ribosomal RNA small subunit methyltransferase G</fullName>
        <ecNumber evidence="6">2.1.1.170</ecNumber>
    </recommendedName>
    <alternativeName>
        <fullName evidence="6">16S rRNA 7-methylguanosine methyltransferase</fullName>
        <shortName evidence="6">16S rRNA m7G methyltransferase</shortName>
    </alternativeName>
</protein>
<dbReference type="OrthoDB" id="9808773at2"/>
<feature type="binding site" evidence="6">
    <location>
        <begin position="126"/>
        <end position="127"/>
    </location>
    <ligand>
        <name>S-adenosyl-L-methionine</name>
        <dbReference type="ChEBI" id="CHEBI:59789"/>
    </ligand>
</feature>
<evidence type="ECO:0000313" key="8">
    <source>
        <dbReference type="Proteomes" id="UP000184211"/>
    </source>
</evidence>
<dbReference type="PANTHER" id="PTHR31760">
    <property type="entry name" value="S-ADENOSYL-L-METHIONINE-DEPENDENT METHYLTRANSFERASES SUPERFAMILY PROTEIN"/>
    <property type="match status" value="1"/>
</dbReference>
<dbReference type="EC" id="2.1.1.170" evidence="6"/>
<dbReference type="InterPro" id="IPR029063">
    <property type="entry name" value="SAM-dependent_MTases_sf"/>
</dbReference>
<feature type="binding site" evidence="6">
    <location>
        <position position="77"/>
    </location>
    <ligand>
        <name>S-adenosyl-L-methionine</name>
        <dbReference type="ChEBI" id="CHEBI:59789"/>
    </ligand>
</feature>